<protein>
    <submittedName>
        <fullName evidence="4">Pentatricopeptide repeat-containing protein At1g09190-like</fullName>
    </submittedName>
</protein>
<dbReference type="InterPro" id="IPR046960">
    <property type="entry name" value="PPR_At4g14850-like_plant"/>
</dbReference>
<feature type="repeat" description="PPR" evidence="2">
    <location>
        <begin position="306"/>
        <end position="340"/>
    </location>
</feature>
<reference evidence="3" key="1">
    <citation type="journal article" date="2014" name="Nat. Commun.">
        <title>The emerging biofuel crop Camelina sativa retains a highly undifferentiated hexaploid genome structure.</title>
        <authorList>
            <person name="Kagale S."/>
            <person name="Koh C."/>
            <person name="Nixon J."/>
            <person name="Bollina V."/>
            <person name="Clarke W.E."/>
            <person name="Tuteja R."/>
            <person name="Spillane C."/>
            <person name="Robinson S.J."/>
            <person name="Links M.G."/>
            <person name="Clarke C."/>
            <person name="Higgins E.E."/>
            <person name="Huebert T."/>
            <person name="Sharpe A.G."/>
            <person name="Parkin I.A."/>
        </authorList>
    </citation>
    <scope>NUCLEOTIDE SEQUENCE [LARGE SCALE GENOMIC DNA]</scope>
    <source>
        <strain evidence="3">cv. DH55</strain>
    </source>
</reference>
<gene>
    <name evidence="4" type="primary">LOC104755106</name>
</gene>
<dbReference type="NCBIfam" id="TIGR00756">
    <property type="entry name" value="PPR"/>
    <property type="match status" value="4"/>
</dbReference>
<name>A0ABM0WT18_CAMSA</name>
<dbReference type="InterPro" id="IPR002885">
    <property type="entry name" value="PPR_rpt"/>
</dbReference>
<evidence type="ECO:0000256" key="2">
    <source>
        <dbReference type="PROSITE-ProRule" id="PRU00708"/>
    </source>
</evidence>
<dbReference type="Proteomes" id="UP000694864">
    <property type="component" value="Chromosome 17"/>
</dbReference>
<evidence type="ECO:0000313" key="3">
    <source>
        <dbReference type="Proteomes" id="UP000694864"/>
    </source>
</evidence>
<proteinExistence type="predicted"/>
<keyword evidence="1" id="KW-0677">Repeat</keyword>
<accession>A0ABM0WT18</accession>
<sequence>MSRGGLVETERKLLRLLHGHNTRTRLPEIHAHLLRHFLHGSNLLLAHFISICGSLSYSDYASRVFSHIQNPNVLVFNAVIKCYSLVGPPLQSLSYFSSMKSRGIWADEYTYAPLLKSCSSLSDLRFGKCVHGEVIRTGFHRLGKIRIGVVELYASGGRMGDAQKVFDEMLERNVVVWNLMIRGFCDSGDVERGLSLFKQMSERSIVSWNSMISSLSKCGRDREALELFCAMIDQGFDPDEATVVTVLPISASLGVLDTGKWIHSTAESNGLIKDYITVGNALVDFYCKSGDLETATTIFGQMQRRNVVSWNTLISGSAVNGKGESGIDLFDAMIEEGKVSPNEATFLGVLACCSYTGRLEKGEELFGLMMEKFKLEPRIEHYGVMVDLMSRSGRIREAFEFLQSMPVNANAAMWGSLLSACRSHGDVKLAEVAAMELVKSEPRNSGNYVLLSNLYAEEGRWQDVEKVRTLMKTNRLRKSTGQSTICNVVPG</sequence>
<dbReference type="PROSITE" id="PS51375">
    <property type="entry name" value="PPR"/>
    <property type="match status" value="3"/>
</dbReference>
<dbReference type="GeneID" id="104755106"/>
<dbReference type="InterPro" id="IPR011990">
    <property type="entry name" value="TPR-like_helical_dom_sf"/>
</dbReference>
<dbReference type="InterPro" id="IPR046848">
    <property type="entry name" value="E_motif"/>
</dbReference>
<dbReference type="Pfam" id="PF13041">
    <property type="entry name" value="PPR_2"/>
    <property type="match status" value="2"/>
</dbReference>
<organism evidence="3 4">
    <name type="scientific">Camelina sativa</name>
    <name type="common">False flax</name>
    <name type="synonym">Myagrum sativum</name>
    <dbReference type="NCBI Taxonomy" id="90675"/>
    <lineage>
        <taxon>Eukaryota</taxon>
        <taxon>Viridiplantae</taxon>
        <taxon>Streptophyta</taxon>
        <taxon>Embryophyta</taxon>
        <taxon>Tracheophyta</taxon>
        <taxon>Spermatophyta</taxon>
        <taxon>Magnoliopsida</taxon>
        <taxon>eudicotyledons</taxon>
        <taxon>Gunneridae</taxon>
        <taxon>Pentapetalae</taxon>
        <taxon>rosids</taxon>
        <taxon>malvids</taxon>
        <taxon>Brassicales</taxon>
        <taxon>Brassicaceae</taxon>
        <taxon>Camelineae</taxon>
        <taxon>Camelina</taxon>
    </lineage>
</organism>
<dbReference type="PANTHER" id="PTHR47926">
    <property type="entry name" value="PENTATRICOPEPTIDE REPEAT-CONTAINING PROTEIN"/>
    <property type="match status" value="1"/>
</dbReference>
<dbReference type="Pfam" id="PF01535">
    <property type="entry name" value="PPR"/>
    <property type="match status" value="2"/>
</dbReference>
<keyword evidence="3" id="KW-1185">Reference proteome</keyword>
<dbReference type="Gene3D" id="1.25.40.10">
    <property type="entry name" value="Tetratricopeptide repeat domain"/>
    <property type="match status" value="3"/>
</dbReference>
<evidence type="ECO:0000313" key="4">
    <source>
        <dbReference type="RefSeq" id="XP_010475746.1"/>
    </source>
</evidence>
<dbReference type="RefSeq" id="XP_010475746.1">
    <property type="nucleotide sequence ID" value="XM_010477444.2"/>
</dbReference>
<dbReference type="Pfam" id="PF12854">
    <property type="entry name" value="PPR_1"/>
    <property type="match status" value="1"/>
</dbReference>
<feature type="repeat" description="PPR" evidence="2">
    <location>
        <begin position="173"/>
        <end position="203"/>
    </location>
</feature>
<feature type="repeat" description="PPR" evidence="2">
    <location>
        <begin position="204"/>
        <end position="238"/>
    </location>
</feature>
<dbReference type="Pfam" id="PF20431">
    <property type="entry name" value="E_motif"/>
    <property type="match status" value="1"/>
</dbReference>
<dbReference type="PANTHER" id="PTHR47926:SF540">
    <property type="entry name" value="PENTATRICOPEPTIDE REPEAT-CONTAINING PROTEIN"/>
    <property type="match status" value="1"/>
</dbReference>
<reference evidence="4" key="2">
    <citation type="submission" date="2025-08" db="UniProtKB">
        <authorList>
            <consortium name="RefSeq"/>
        </authorList>
    </citation>
    <scope>IDENTIFICATION</scope>
    <source>
        <tissue evidence="4">Leaf</tissue>
    </source>
</reference>
<evidence type="ECO:0000256" key="1">
    <source>
        <dbReference type="ARBA" id="ARBA00022737"/>
    </source>
</evidence>